<comment type="pathway">
    <text evidence="11">Antibiotic biosynthesis; erythromycin biosynthesis.</text>
</comment>
<feature type="domain" description="Carrier" evidence="15">
    <location>
        <begin position="1446"/>
        <end position="1521"/>
    </location>
</feature>
<dbReference type="Pfam" id="PF02801">
    <property type="entry name" value="Ketoacyl-synt_C"/>
    <property type="match status" value="4"/>
</dbReference>
<dbReference type="InterPro" id="IPR018201">
    <property type="entry name" value="Ketoacyl_synth_AS"/>
</dbReference>
<dbReference type="InterPro" id="IPR032821">
    <property type="entry name" value="PKS_assoc"/>
</dbReference>
<dbReference type="InterPro" id="IPR020807">
    <property type="entry name" value="PKS_DH"/>
</dbReference>
<feature type="domain" description="Carrier" evidence="15">
    <location>
        <begin position="2903"/>
        <end position="2978"/>
    </location>
</feature>
<dbReference type="InterPro" id="IPR049900">
    <property type="entry name" value="PKS_mFAS_DH"/>
</dbReference>
<dbReference type="PANTHER" id="PTHR43775">
    <property type="entry name" value="FATTY ACID SYNTHASE"/>
    <property type="match status" value="1"/>
</dbReference>
<comment type="catalytic activity">
    <reaction evidence="9">
        <text>6 (S)-methylmalonyl-CoA + propanoyl-CoA + 6 NADPH + 12 H(+) = 6-deoxyerythronolide B + 6 CO2 + 6 NADP(+) + 7 CoA + H2O</text>
        <dbReference type="Rhea" id="RHEA:23068"/>
        <dbReference type="ChEBI" id="CHEBI:15377"/>
        <dbReference type="ChEBI" id="CHEBI:15378"/>
        <dbReference type="ChEBI" id="CHEBI:16089"/>
        <dbReference type="ChEBI" id="CHEBI:16526"/>
        <dbReference type="ChEBI" id="CHEBI:57287"/>
        <dbReference type="ChEBI" id="CHEBI:57327"/>
        <dbReference type="ChEBI" id="CHEBI:57392"/>
        <dbReference type="ChEBI" id="CHEBI:57783"/>
        <dbReference type="ChEBI" id="CHEBI:58349"/>
        <dbReference type="EC" id="2.3.1.94"/>
    </reaction>
</comment>
<dbReference type="GO" id="GO:0006633">
    <property type="term" value="P:fatty acid biosynthetic process"/>
    <property type="evidence" value="ECO:0007669"/>
    <property type="project" value="InterPro"/>
</dbReference>
<accession>A0A0N9I8C8</accession>
<dbReference type="GO" id="GO:0047879">
    <property type="term" value="F:erythronolide synthase activity"/>
    <property type="evidence" value="ECO:0007669"/>
    <property type="project" value="UniProtKB-EC"/>
</dbReference>
<feature type="domain" description="Carrier" evidence="15">
    <location>
        <begin position="4638"/>
        <end position="4713"/>
    </location>
</feature>
<dbReference type="Pfam" id="PF00550">
    <property type="entry name" value="PP-binding"/>
    <property type="match status" value="4"/>
</dbReference>
<dbReference type="CDD" id="cd00833">
    <property type="entry name" value="PKS"/>
    <property type="match status" value="4"/>
</dbReference>
<keyword evidence="2" id="KW-0596">Phosphopantetheine</keyword>
<dbReference type="GO" id="GO:0004315">
    <property type="term" value="F:3-oxoacyl-[acyl-carrier-protein] synthase activity"/>
    <property type="evidence" value="ECO:0007669"/>
    <property type="project" value="InterPro"/>
</dbReference>
<dbReference type="InterPro" id="IPR050091">
    <property type="entry name" value="PKS_NRPS_Biosynth_Enz"/>
</dbReference>
<dbReference type="InterPro" id="IPR016036">
    <property type="entry name" value="Malonyl_transacylase_ACP-bd"/>
</dbReference>
<dbReference type="PROSITE" id="PS52004">
    <property type="entry name" value="KS3_2"/>
    <property type="match status" value="4"/>
</dbReference>
<dbReference type="Pfam" id="PF00109">
    <property type="entry name" value="ketoacyl-synt"/>
    <property type="match status" value="4"/>
</dbReference>
<dbReference type="CDD" id="cd08956">
    <property type="entry name" value="KR_3_FAS_SDR_x"/>
    <property type="match status" value="2"/>
</dbReference>
<reference evidence="18 19" key="1">
    <citation type="submission" date="2015-07" db="EMBL/GenBank/DDBJ databases">
        <title>Genome sequencing of Kibdelosporangium phytohabitans.</title>
        <authorList>
            <person name="Qin S."/>
            <person name="Xing K."/>
        </authorList>
    </citation>
    <scope>NUCLEOTIDE SEQUENCE [LARGE SCALE GENOMIC DNA]</scope>
    <source>
        <strain evidence="18 19">KLBMP1111</strain>
    </source>
</reference>
<feature type="region of interest" description="N-terminal hotdog fold" evidence="14">
    <location>
        <begin position="3899"/>
        <end position="4024"/>
    </location>
</feature>
<dbReference type="FunFam" id="3.40.47.10:FF:000019">
    <property type="entry name" value="Polyketide synthase type I"/>
    <property type="match status" value="4"/>
</dbReference>
<keyword evidence="7" id="KW-0511">Multifunctional enzyme</keyword>
<dbReference type="SUPFAM" id="SSF47336">
    <property type="entry name" value="ACP-like"/>
    <property type="match status" value="4"/>
</dbReference>
<dbReference type="SUPFAM" id="SSF101173">
    <property type="entry name" value="Docking domain B of the erythromycin polyketide synthase (DEBS)"/>
    <property type="match status" value="1"/>
</dbReference>
<evidence type="ECO:0000313" key="19">
    <source>
        <dbReference type="Proteomes" id="UP000063699"/>
    </source>
</evidence>
<dbReference type="Pfam" id="PF22953">
    <property type="entry name" value="SpnB_Rossmann"/>
    <property type="match status" value="2"/>
</dbReference>
<dbReference type="InterPro" id="IPR036299">
    <property type="entry name" value="Polyketide_synth_docking_sf"/>
</dbReference>
<feature type="active site" description="Proton donor; for dehydratase activity" evidence="14">
    <location>
        <position position="4097"/>
    </location>
</feature>
<dbReference type="InterPro" id="IPR049551">
    <property type="entry name" value="PKS_DH_C"/>
</dbReference>
<dbReference type="Pfam" id="PF16197">
    <property type="entry name" value="KAsynt_C_assoc"/>
    <property type="match status" value="4"/>
</dbReference>
<feature type="domain" description="PKS/mFAS DH" evidence="17">
    <location>
        <begin position="3899"/>
        <end position="4173"/>
    </location>
</feature>
<dbReference type="PROSITE" id="PS00606">
    <property type="entry name" value="KS3_1"/>
    <property type="match status" value="4"/>
</dbReference>
<comment type="subunit">
    <text evidence="12">Homodimer. Erythronolide synthase is composed of EryAI, EryAII and EryAIII multimodular (2 modules) polypeptides each coding for a functional synthase subunit which participates in 2 of the six FAS-like elongation steps required for formation of the polyketide. Module 1, 2, 3, 4, 5, and 6 participating in biosynthesis steps 1, 2, 3, 4, 5, and 6, respectively.</text>
</comment>
<dbReference type="InterPro" id="IPR020806">
    <property type="entry name" value="PKS_PP-bd"/>
</dbReference>
<evidence type="ECO:0000256" key="11">
    <source>
        <dbReference type="ARBA" id="ARBA00060622"/>
    </source>
</evidence>
<feature type="domain" description="PKS/mFAS DH" evidence="17">
    <location>
        <begin position="5619"/>
        <end position="5891"/>
    </location>
</feature>
<feature type="domain" description="Ketosynthase family 3 (KS3)" evidence="16">
    <location>
        <begin position="4731"/>
        <end position="5156"/>
    </location>
</feature>
<dbReference type="SUPFAM" id="SSF53901">
    <property type="entry name" value="Thiolase-like"/>
    <property type="match status" value="4"/>
</dbReference>
<feature type="region of interest" description="C-terminal hotdog fold" evidence="14">
    <location>
        <begin position="5756"/>
        <end position="5891"/>
    </location>
</feature>
<feature type="active site" description="Proton acceptor; for dehydratase activity" evidence="14">
    <location>
        <position position="5651"/>
    </location>
</feature>
<feature type="domain" description="Carrier" evidence="15">
    <location>
        <begin position="6364"/>
        <end position="6442"/>
    </location>
</feature>
<dbReference type="GO" id="GO:0004312">
    <property type="term" value="F:fatty acid synthase activity"/>
    <property type="evidence" value="ECO:0007669"/>
    <property type="project" value="TreeGrafter"/>
</dbReference>
<proteinExistence type="predicted"/>
<dbReference type="InterPro" id="IPR036736">
    <property type="entry name" value="ACP-like_sf"/>
</dbReference>
<dbReference type="InterPro" id="IPR009081">
    <property type="entry name" value="PP-bd_ACP"/>
</dbReference>
<dbReference type="InterPro" id="IPR016039">
    <property type="entry name" value="Thiolase-like"/>
</dbReference>
<dbReference type="PROSITE" id="PS00012">
    <property type="entry name" value="PHOSPHOPANTETHEINE"/>
    <property type="match status" value="4"/>
</dbReference>
<dbReference type="SUPFAM" id="SSF52151">
    <property type="entry name" value="FabD/lysophospholipase-like"/>
    <property type="match status" value="4"/>
</dbReference>
<dbReference type="SMART" id="SM01294">
    <property type="entry name" value="PKS_PP_betabranch"/>
    <property type="match status" value="4"/>
</dbReference>
<dbReference type="GO" id="GO:0033068">
    <property type="term" value="P:macrolide biosynthetic process"/>
    <property type="evidence" value="ECO:0007669"/>
    <property type="project" value="UniProtKB-ARBA"/>
</dbReference>
<evidence type="ECO:0000256" key="8">
    <source>
        <dbReference type="ARBA" id="ARBA00023315"/>
    </source>
</evidence>
<dbReference type="FunFam" id="1.10.1200.10:FF:000007">
    <property type="entry name" value="Probable polyketide synthase pks17"/>
    <property type="match status" value="4"/>
</dbReference>
<comment type="cofactor">
    <cofactor evidence="1">
        <name>pantetheine 4'-phosphate</name>
        <dbReference type="ChEBI" id="CHEBI:47942"/>
    </cofactor>
</comment>
<keyword evidence="5" id="KW-0677">Repeat</keyword>
<evidence type="ECO:0000256" key="13">
    <source>
        <dbReference type="ARBA" id="ARBA00066981"/>
    </source>
</evidence>
<dbReference type="SMART" id="SM00826">
    <property type="entry name" value="PKS_DH"/>
    <property type="match status" value="2"/>
</dbReference>
<dbReference type="InterPro" id="IPR015083">
    <property type="entry name" value="NorB/c/GfsB-D-like_docking"/>
</dbReference>
<keyword evidence="6" id="KW-0045">Antibiotic biosynthesis</keyword>
<dbReference type="Pfam" id="PF00698">
    <property type="entry name" value="Acyl_transf_1"/>
    <property type="match status" value="4"/>
</dbReference>
<feature type="domain" description="Ketosynthase family 3 (KS3)" evidence="16">
    <location>
        <begin position="2998"/>
        <end position="3424"/>
    </location>
</feature>
<dbReference type="InterPro" id="IPR049552">
    <property type="entry name" value="PKS_DH_N"/>
</dbReference>
<feature type="domain" description="Ketosynthase family 3 (KS3)" evidence="16">
    <location>
        <begin position="1540"/>
        <end position="1968"/>
    </location>
</feature>
<dbReference type="EC" id="2.3.1.94" evidence="13"/>
<dbReference type="Pfam" id="PF08990">
    <property type="entry name" value="Docking"/>
    <property type="match status" value="1"/>
</dbReference>
<keyword evidence="3" id="KW-0597">Phosphoprotein</keyword>
<feature type="active site" description="Proton acceptor; for dehydratase activity" evidence="14">
    <location>
        <position position="3931"/>
    </location>
</feature>
<name>A0A0N9I8C8_9PSEU</name>
<organism evidence="18 19">
    <name type="scientific">Kibdelosporangium phytohabitans</name>
    <dbReference type="NCBI Taxonomy" id="860235"/>
    <lineage>
        <taxon>Bacteria</taxon>
        <taxon>Bacillati</taxon>
        <taxon>Actinomycetota</taxon>
        <taxon>Actinomycetes</taxon>
        <taxon>Pseudonocardiales</taxon>
        <taxon>Pseudonocardiaceae</taxon>
        <taxon>Kibdelosporangium</taxon>
    </lineage>
</organism>
<dbReference type="PROSITE" id="PS50075">
    <property type="entry name" value="CARRIER"/>
    <property type="match status" value="4"/>
</dbReference>
<dbReference type="SMART" id="SM00827">
    <property type="entry name" value="PKS_AT"/>
    <property type="match status" value="4"/>
</dbReference>
<gene>
    <name evidence="18" type="ORF">AOZ06_39625</name>
</gene>
<keyword evidence="8" id="KW-0012">Acyltransferase</keyword>
<dbReference type="STRING" id="860235.AOZ06_39625"/>
<feature type="region of interest" description="C-terminal hotdog fold" evidence="14">
    <location>
        <begin position="4036"/>
        <end position="4173"/>
    </location>
</feature>
<evidence type="ECO:0000259" key="17">
    <source>
        <dbReference type="PROSITE" id="PS52019"/>
    </source>
</evidence>
<dbReference type="Proteomes" id="UP000063699">
    <property type="component" value="Chromosome"/>
</dbReference>
<dbReference type="InterPro" id="IPR014043">
    <property type="entry name" value="Acyl_transferase_dom"/>
</dbReference>
<evidence type="ECO:0000256" key="4">
    <source>
        <dbReference type="ARBA" id="ARBA00022679"/>
    </source>
</evidence>
<dbReference type="Gene3D" id="3.10.129.110">
    <property type="entry name" value="Polyketide synthase dehydratase"/>
    <property type="match status" value="2"/>
</dbReference>
<dbReference type="Gene3D" id="3.40.50.720">
    <property type="entry name" value="NAD(P)-binding Rossmann-like Domain"/>
    <property type="match status" value="4"/>
</dbReference>
<evidence type="ECO:0000256" key="10">
    <source>
        <dbReference type="ARBA" id="ARBA00060158"/>
    </source>
</evidence>
<feature type="domain" description="Ketosynthase family 3 (KS3)" evidence="16">
    <location>
        <begin position="33"/>
        <end position="457"/>
    </location>
</feature>
<keyword evidence="19" id="KW-1185">Reference proteome</keyword>
<dbReference type="InterPro" id="IPR001227">
    <property type="entry name" value="Ac_transferase_dom_sf"/>
</dbReference>
<dbReference type="SMART" id="SM00823">
    <property type="entry name" value="PKS_PP"/>
    <property type="match status" value="4"/>
</dbReference>
<evidence type="ECO:0000313" key="18">
    <source>
        <dbReference type="EMBL" id="ALG12160.1"/>
    </source>
</evidence>
<evidence type="ECO:0000256" key="6">
    <source>
        <dbReference type="ARBA" id="ARBA00023194"/>
    </source>
</evidence>
<dbReference type="InterPro" id="IPR014031">
    <property type="entry name" value="Ketoacyl_synth_C"/>
</dbReference>
<comment type="function">
    <text evidence="10">Involved in the biosynthesis of antibiotic erythromycin via the biosynthesis of its aglycone precursor, 6-deoxyerythronolide B (6-dEB).</text>
</comment>
<protein>
    <recommendedName>
        <fullName evidence="13">6-deoxyerythronolide-B synthase</fullName>
        <ecNumber evidence="13">2.3.1.94</ecNumber>
    </recommendedName>
</protein>
<dbReference type="Gene3D" id="3.30.70.3290">
    <property type="match status" value="3"/>
</dbReference>
<evidence type="ECO:0000256" key="12">
    <source>
        <dbReference type="ARBA" id="ARBA00063272"/>
    </source>
</evidence>
<evidence type="ECO:0000256" key="9">
    <source>
        <dbReference type="ARBA" id="ARBA00052442"/>
    </source>
</evidence>
<dbReference type="GO" id="GO:0031177">
    <property type="term" value="F:phosphopantetheine binding"/>
    <property type="evidence" value="ECO:0007669"/>
    <property type="project" value="InterPro"/>
</dbReference>
<dbReference type="Gene3D" id="1.10.1200.10">
    <property type="entry name" value="ACP-like"/>
    <property type="match status" value="4"/>
</dbReference>
<dbReference type="SUPFAM" id="SSF55048">
    <property type="entry name" value="Probable ACP-binding domain of malonyl-CoA ACP transacylase"/>
    <property type="match status" value="3"/>
</dbReference>
<dbReference type="Pfam" id="PF21089">
    <property type="entry name" value="PKS_DH_N"/>
    <property type="match status" value="2"/>
</dbReference>
<dbReference type="Gene3D" id="6.10.140.1830">
    <property type="match status" value="1"/>
</dbReference>
<dbReference type="PROSITE" id="PS52019">
    <property type="entry name" value="PKS_MFAS_DH"/>
    <property type="match status" value="2"/>
</dbReference>
<evidence type="ECO:0000256" key="5">
    <source>
        <dbReference type="ARBA" id="ARBA00022737"/>
    </source>
</evidence>
<dbReference type="FunFam" id="3.40.366.10:FF:000002">
    <property type="entry name" value="Probable polyketide synthase 2"/>
    <property type="match status" value="1"/>
</dbReference>
<evidence type="ECO:0000256" key="2">
    <source>
        <dbReference type="ARBA" id="ARBA00022450"/>
    </source>
</evidence>
<dbReference type="InterPro" id="IPR057326">
    <property type="entry name" value="KR_dom"/>
</dbReference>
<dbReference type="Gene3D" id="3.40.47.10">
    <property type="match status" value="4"/>
</dbReference>
<dbReference type="Pfam" id="PF18369">
    <property type="entry name" value="PKS_DE"/>
    <property type="match status" value="2"/>
</dbReference>
<dbReference type="SUPFAM" id="SSF51735">
    <property type="entry name" value="NAD(P)-binding Rossmann-fold domains"/>
    <property type="match status" value="8"/>
</dbReference>
<dbReference type="InterPro" id="IPR020841">
    <property type="entry name" value="PKS_Beta-ketoAc_synthase_dom"/>
</dbReference>
<evidence type="ECO:0000256" key="3">
    <source>
        <dbReference type="ARBA" id="ARBA00022553"/>
    </source>
</evidence>
<dbReference type="InterPro" id="IPR013968">
    <property type="entry name" value="PKS_KR"/>
</dbReference>
<dbReference type="InterPro" id="IPR036291">
    <property type="entry name" value="NAD(P)-bd_dom_sf"/>
</dbReference>
<feature type="active site" description="Proton donor; for dehydratase activity" evidence="14">
    <location>
        <position position="5815"/>
    </location>
</feature>
<dbReference type="InterPro" id="IPR006162">
    <property type="entry name" value="Ppantetheine_attach_site"/>
</dbReference>
<evidence type="ECO:0000259" key="16">
    <source>
        <dbReference type="PROSITE" id="PS52004"/>
    </source>
</evidence>
<evidence type="ECO:0000256" key="14">
    <source>
        <dbReference type="PROSITE-ProRule" id="PRU01363"/>
    </source>
</evidence>
<dbReference type="SMART" id="SM00822">
    <property type="entry name" value="PKS_KR"/>
    <property type="match status" value="4"/>
</dbReference>
<evidence type="ECO:0000256" key="7">
    <source>
        <dbReference type="ARBA" id="ARBA00023268"/>
    </source>
</evidence>
<dbReference type="RefSeq" id="WP_054294056.1">
    <property type="nucleotide sequence ID" value="NZ_CP012752.1"/>
</dbReference>
<keyword evidence="4" id="KW-0808">Transferase</keyword>
<dbReference type="EMBL" id="CP012752">
    <property type="protein sequence ID" value="ALG12160.1"/>
    <property type="molecule type" value="Genomic_DNA"/>
</dbReference>
<feature type="region of interest" description="N-terminal hotdog fold" evidence="14">
    <location>
        <begin position="5619"/>
        <end position="5744"/>
    </location>
</feature>
<dbReference type="InterPro" id="IPR041618">
    <property type="entry name" value="PKS_DE"/>
</dbReference>
<dbReference type="NCBIfam" id="NF045894">
    <property type="entry name" value="PKS_plus_SDR"/>
    <property type="match status" value="1"/>
</dbReference>
<dbReference type="Pfam" id="PF08659">
    <property type="entry name" value="KR"/>
    <property type="match status" value="4"/>
</dbReference>
<dbReference type="KEGG" id="kphy:AOZ06_39625"/>
<dbReference type="PANTHER" id="PTHR43775:SF51">
    <property type="entry name" value="INACTIVE PHENOLPHTHIOCEROL SYNTHESIS POLYKETIDE SYNTHASE TYPE I PKS1-RELATED"/>
    <property type="match status" value="1"/>
</dbReference>
<sequence length="6527" mass="682198">MSNEAKLREYLKRVTADLRDTSQRLQQVEDRAGEPIAIVGMACRFPGGVSSPEELWQLVADGGDAVGEFPADRGWDVANLYDPDPDNPKTTYASEGGFLRQVADFDADFFGISPREALAMDPQQRLLLETSWEVFERAGIDPTSMRGSTAGVFVGCSSQDYIAGMREIPGELAGHLMTGNSAAVVSGRLAYTFGLEGLAVTVDTACSSSLVALHLAVQALRAGECDMALAGGVMVMSTPAVFVAFSQQRGLAPDSRCKPFAEAADGTSLAEGVGVVLVERLSDAVRNGHQVLAVVRGSAVNSDGASNGLTAPNGTAQRRVINEALRGAGLAASDVDAVEAHGTGTALGDPIEAHALLATYGKDRDRPLWLGSVKSNLGHSQSAAGIAGVMKMVMAMRHGVLPQSLHIDTPSSHVDWSTGDVRLLTEPVPWTTDGAPRRAGVSSFGLSGTNAHVILEQAPAGETPPGRPAVPGPVAWPLSARSPQALRAQAKRLLARLATDDLDAVDVAYSLATGRAGLDCRAVVVGEDRAELLERLGALAAGDVVSGVVTGEESTGRTGFLFPGQGSQTLGMGRELCATYPVFARAFDEVCAILDTELGTSLRAVIWGEDADVVNQTMFAQSGLFAVEVALARLLESWGVRPDYLVGHSVGEITAAHVAGVLSLEDAGRMVVARGRLMQALPSGGMMLSVDAPLHQVEPLLTGREDVAVAAVNGARRVVVSGARDAVLEIEETLTEQRIRVRPLRVSHAFHSPLMDPMLDEFATVVATVSFSRPRIPIVSTVLGELDMTSPEYWVRQVREPVRFADAVAALSAKGVTRFVDVGPGGALASLVQEDVLDSVTVAVMRRDKAEARTAVEALAQLYVKGAAVRWDALNPGARRVDLPTYAFQRERFWVDADAADEVVADPVESEFWDAVGNEDLTALAATLGMSGLDDELSAVLPKLSAWYRRRRDRRETDRCRYRVGWRAVDVPVGTRLSGTWLLVVPASDSGELAAGVAERLTAGGASVVQIGVEHDELAKSVLVDRIAAATDLDHVAGVVSLLGVDERPHPERPTVRTGLVGTMALIQALSDLNAGARLWTVTRSAVSTGNRDALANPMQAQVWGLGRVAAMEYPHTWGGLVDLPPADADDRLDQLVAVLDGPEDQVAVRHDGVFARRLRRASAVGTGAGTGWDPAGSTVLITGGSGALGGHVARWLAARGVGKLVLASRRGTDAPPVEGLAGVEVAVVSCDVADRGAVADLLRAHPIDAVFHTAGVVADGVLDSMDVAQLDQAVSAKVAGAANLDELTRDRPLAAFVLFSSIAGVLGTPGQANYAAANAYLDALALHRRAEGLPATSIAWGAWAGAGMAEVALDTGATTPQIHRGLRPLAVDAAVSALGDVLDRDEAGVTIADIDWDQLAPVVTLVRPSPFLGELPQARGSNESTRAQPVIAERLAGLGPAEQHRVLLDLVRAQTAAVLGHSSAADIDPERAFDSLGFDSLTAIELRARLGAATGLPVSATVVFDHPTPTALASHLWAEISGGQAPGTALAATSAAGHDDPIVIVGMACRFPGGVRSPDDLWALLATGADAISGLPSDRGWDLAALHDPAGSRAGTSATRAGGFLADAADFDAGFFGISPREATAMDPQQRLLLETAWQALEDAGIDPGTLKGSQSGVFVGTSGQDYASLFIAAGTAGSMEGYLSTGNAASVLSGRVAYALGLEGPAVTMDTACSSSLVALHMAADSVRRGECSLALAGGVTVMSTPVNFVDLSRQGALAPDGRCKAFSSAADGTGWGEGTGVLVLERLSDARRNGHPVLAVVRGSAVNQDGASNGLTAPNGPSQQRVIRQALANAGLGTSDVDAVEAHGTGTVLGDPIEAQALVATYGRDRQADRPLWLGSVKSNLGHTQAAAGVAGVIKMVLAMRHGMLPRTLHADEPTPHVDWSAGSVRLLTEPVSWSDDRGPRRAGVSSFGLSGTNAHVVIEQAPREADDREPGTPVPSPTWVLTAKTSQALTDQAARLRAHLAANPGLEPGSVAYSLATTRAAFEHRAAVTGAGRAELMVGLDALSRGEHADNVVTGRAARRGDPVFVFPSQGPQWARVGRDLMESSPVFAARMAECAAALDSYVDWSLLDVMRGAPGAPAVERVDVLRPVLWAAMVSLAELWQSMGVRPAAVVGHSHGEIAAACVAGILSLSDGARVVVSRGTAGDDGVEDVRPVAGSVPFFSTVDGTWLAGPELDAGYWYRNRQQPARFDQAVHALLAAEHGVFLEISADPVLTPVISQLVGAGAVVLDSLHRDTGAVRAMTESLANGYVHGMAVDWAVRYASSDVRRVPLPTYAFQRSRFWIDVTGLRVGGGARAASDSEARFWQAVDSADPRSLARALGDRVDEESLSGLLPALSEWRREQLDVSTLDSMRYGTGWARLTGSASGVLTGRWLVLGGDAAVVDGLRQRGADVVEVAVDTATADRHSMAAVLRAQVADGPLVGVLSLLGLDERPHDEHVSVPVGLAATLALVQALADFAVDTTVWCVTRGAVSTDASDTPPNPVQSMVWGFGRVAALEHPDTWGGLVDLPGDLDSRSLDRLAAVLTGNTGEDQVAIRDTGVYAHRLVRSPIEGRQPVRRWAPRGTVIVTGATGSLGPLVARWLANAGAEHLVLVSRAGLDAPGAAELSADLTAETGVEVTTVACDLGNRADVVAMVERLTAAGRVVRGVWHAAAVIELASLAETTVDAVADVLTAKVLGARYLDEVLDGDALDAFVMFSSITGVWGSSDHAAYSAANAYLDALAQQQRARGVRAVSVAWGVWHAVNPLRGMDEAMIKATSELQRRRGLLDFTPELAFAGLRQALDHDETTVTVADIDWSRFLPVFTSLRPNPVFEAIEKELDSTASAEAGATGGTPGRTGLADRLGALPETEQHLALLEIVRAHAATVLGHDSPEAIEPARPFRDLGVDSMTAVDLRNELAAATGVRLPATLVFDYPTPGELAHFLRDQVLGDRGAAKAGPTLVVTAANDEPIAILGMACRLPGAVRSPEDLWQLLVDDGDAITTMPPGRGLDLDEMYDPDGAQAGGSDANKAGFLIGAENFDPGFFGISPREAVVMDPQQRLLLATSWEGLERSGIDPKALRGTQTGVFIGTSFQGYGIGAEGGSDGYGLTSSAASITAGRLAYFYGFEGPTLTVDTACSSSLVALHLAAQALRAGECTIALAGGATVLSSELGMASFVEFSRQSGLAPDGRSKAFAAAADGMSIGEGVGVLVLARLSDAQRLGYPVLAVVRGSAVNSDGASNGLTAPNGPAQQRVIRQALANAGVSMSEVDMVEAHGTGTRLGDPIEAHALLATYGQDRPAQRPLWIGSVKSNIGHAQAAAGVASVIKAVLSIRNGAMPRTLHVDEPTPHVDWSAGAVRLVTEPRDWPTAEWPRRAGVSSFGISGTNAHIILEQAPPAAEPAPGATAPEVLALLVSGKTEQALRAQAGRLLDVVQQGTDLTDLAYSLVTTRSALERRAVVLGSDLGDLRDGLAAMADGAAHSGVIRGDVADGRLALMFAGQGVQRLGMGQRLAERFPVFADAFDAVCAQLDGHLERPLREVVWGDEAALDRTTYTQPALFAIEVALYRLIESWGVVPDYLMGHSLGEIAAAHVAGVLSLDDACTLISARGRLMDSSAPSGMMVSVRAPEAEVRELLAAHADTAGVAAVNGMSSVVVSGSADAVLAVTAELGRRGHTTRVLQRAYAFHSPLMDPVLAEFRAVAGGLSYSPPRIPIVSTVYGRIASADELCSPDYWVEHARATVRFRDAVKWLAAEGITRLLEVTPDSTLTSMALDCLGESSDEDGSRWARNPVVAPLQRRDRPEVRVFLEAIASLHTNGQDVRWRTMFDGVAVNRIDLPTYAFQEERYWVAPAVVRAEDPAAIGQHATGHPLLGAAVDLPGSGGVVLTGRLSVRTQPWLADHVVAGSVLFPGTGFMELVVRAGDQVGTPVIEELTVPVPLVLPEQGAVWVQVVVAAADETGARPVSVYARPAADASDAEWTCHAEGTLGARLVPGGSPERQWPPTGAEPVDLTGFYERFRQVGLDYGPAFRGLRSAWRRGNQVFAEVELPEDMQSDASRYGLHPALLDAALQSSGIVAATGQETRLPFAWSGVALHAAGASVLRVSLDATDLGDVSVEVADVLGSPVASISSIATRPMAAVRPSAAVHHDSLFRVDWTAWAATAPGTGGTAVWLRETGSSPDLAAARSSAPEIVVADILPTSDTADMPSATSSAVRRTARLLQDWFAADNLDAAHLVVLTRGAVPAGAAVSDPGQAAVHGLVRSAQSENPGRITLIDLDDEVRSDDDVLTVARQAITAGEPELAVRAGAVLVPRLARVARSDDDSGPRWQRAGTVLITGGTGDLGAAAARHLVVNHGVRHLVLASRRGLAAPGAQRLQAELVELGAEVVVEACDVADRAEVERLLAGIDARHPLTAVVHTAGVLDDGVITALTPERIDTVLRPKVDAAWHLHELTKDVDLAAFVLFSSAAGVLGTAGQGSYAAANSFMDALALHRRARGLPGHSLAWGLWAQTGGMAGAMADVNRSRLTRDGGMALSLDQGFGLMDTATGLAEPLLVPMRATAPTADAVPAILRALVPASRRTAANRPQAGALSARDRLTGLDHAARLQSLLEIVRGQVAAVLAFRSAAEVEPATAFQDLGFDSLTAIEMRNGLAGETGLRLPATLIFDYPNPLRLAEFLREQIFGADEAAPAVVSTVAVDDDPIVIVGMACRYPGGVRSPEDLWDLVMRDGDAVTEFPVDRGWDVAAFYDPDPDRQGMSYVREGGFLHDAAEFDPAFFGISPREALAMDPQQRLMLEVSWEAVERAGMDPATLRGSRTGVFAGLMYHDYAARVWGSVSDDVLAFLGNGNSGSILSGRIAYTLGLEGPAVTVDTACSSSLVALHLAAQALRSGECDLALAGGVTVMATPTGFVEFSRQRGLAPDGRCKSFAAGADGTGWSEGAGLLLVQRLSDARRDGRRVLGVVRGSAVNQDGASNGLTAPNGPSQQRVIRAALAGAGLGVSDVDVVEAHGTGTRLGDPIEAQALIATYGQGRVRPLLLGSIKSNLGHTQAAAGVAGVIKMVMAMRHGVLPRSLHVDEPTPHVDWTAGSVELLTEQVGWPDVARPRRAGISSFGISGTNAHVILEQAPDESLVRPRPARQGVVPWLLSAKSQEVLRAQAARLVSYVENNSEVPPVDVASSLATTRSGFPFRVAVVGRERDALLAGLAAVADSAEHPGVVRDAPTTGGLAFAFSGQGSQVVGMGRGLAESFPVFGSVFGEVCGLVDAELGGSLAEVLWGGDGGVVDRTVFAQVGLFAVEVSLFRLLESWGVRPDYLVGHSVGEVAAACVSGVLSLGDAVRLVVARGRLMQGLPGGGAMVSVAAPVAEVVARVEGVSGVGVAAVNGPRQVVVSGVESVVLGVVEGFAAEGVRTRRLRVSHAFHSSLMEPMLVEFERVVGGLSFGEPRIPVVSTVGAGLDMSTPQYWVRQVREPVLFADAVARVAEQGVTRFVEIGPGSALTALIHDCLSLDKASLVVPTLRRDTDEEESLTEAVSRLHVSGHTVDWQAFFAHHHARRVELPTYAFQRQRYWLTASTRPADPAGVGQHNTDHPLLGAAVALPDSGSVVFTGLLSITDQPWLADHRLGGTPVFPGTGFVELLTYAGSSVGGARIAELTLEVPLAIPQTGGVHVQVMVSAPDDNGQRPVTIHSRLASGDLGAPWTCNARAVLAPDSAAPAPNLADWPPPGSAALDVTDFYDGAAGAMYGPAFQGVRAAWHRGDEIFAEVELSDQAGQDTHRFGLHPALLDGALQVIGLSERATGTALLPFSWTGVSLYAVGASALRVRLASSGGDKWSVQVADPSGGMVLSADSMVTRPVPVEATVSGPAERSATLFRLDWQPMSTTAVDSDASALVGWLGAEETADGLWPDVRALSAALDDGATVPDFVFLRCRAGTGAVPDATHAETTRVLEALQQWLSDDRLETTRLVLVTSHAVPVGGSADHDLTAAAVWGLVRTAQSENPDRFVLLDVDQGTPPVHVLRAAVAAAESQLVVRGGEVFVPRLARTTAPTEGPKWEPAGTTLVTGGTGDLGAALARHLVTEHGVERLVLLSRRGMAAQGAAELVSDLTALGADVVVAACDAADRAALAEVLAAIPDDHPLVNVVHTAGVVDDGVLTSLTGARMAGVMRPKVDASWNLHELTKDMSLSAFVLFSSAAGLMGSAGQANYAAANAFVDALAEHRTAMGLPAVSIAWGVWEQAGGMTAALSDADRSRLVRSGTLALSAEDGMAMLDASLRLDHATVVAMRVAPDSGTVTDLTALPPVVRGLVTVRRRTAETVVRLGSALPETFAGMDERELGERLLAVVRASTADVLGYGSPDQVEPEQAFKDLGFDSLTAVELRNALNRVTGQRLPATLVFDYPTPVELAEYLRSLVAPVARTASEAALDDLDRLANALAATEVDAEVRSRLRELAARFAPSASAVDGAELAQRMETAEADEVLDFIDRTFGGSGRDDRNWG</sequence>
<dbReference type="SMART" id="SM00825">
    <property type="entry name" value="PKS_KS"/>
    <property type="match status" value="4"/>
</dbReference>
<evidence type="ECO:0000259" key="15">
    <source>
        <dbReference type="PROSITE" id="PS50075"/>
    </source>
</evidence>
<evidence type="ECO:0000256" key="1">
    <source>
        <dbReference type="ARBA" id="ARBA00001957"/>
    </source>
</evidence>
<dbReference type="CDD" id="cd08952">
    <property type="entry name" value="KR_1_SDR_x"/>
    <property type="match status" value="2"/>
</dbReference>
<dbReference type="InterPro" id="IPR055123">
    <property type="entry name" value="SpnB-like_Rossmann"/>
</dbReference>
<dbReference type="InterPro" id="IPR016035">
    <property type="entry name" value="Acyl_Trfase/lysoPLipase"/>
</dbReference>
<dbReference type="InterPro" id="IPR014030">
    <property type="entry name" value="Ketoacyl_synth_N"/>
</dbReference>
<dbReference type="Pfam" id="PF14765">
    <property type="entry name" value="PS-DH"/>
    <property type="match status" value="2"/>
</dbReference>
<dbReference type="InterPro" id="IPR042104">
    <property type="entry name" value="PKS_dehydratase_sf"/>
</dbReference>
<dbReference type="Gene3D" id="3.40.366.10">
    <property type="entry name" value="Malonyl-Coenzyme A Acyl Carrier Protein, domain 2"/>
    <property type="match status" value="4"/>
</dbReference>